<dbReference type="HAMAP" id="MF_00291_B">
    <property type="entry name" value="Ribosomal_uS2_B"/>
    <property type="match status" value="1"/>
</dbReference>
<evidence type="ECO:0000256" key="6">
    <source>
        <dbReference type="RuleBase" id="RU003631"/>
    </source>
</evidence>
<dbReference type="InterPro" id="IPR005706">
    <property type="entry name" value="Ribosomal_uS2_bac/mit/plastid"/>
</dbReference>
<accession>A0A2M7U029</accession>
<dbReference type="EMBL" id="PFOB01000022">
    <property type="protein sequence ID" value="PIZ63428.1"/>
    <property type="molecule type" value="Genomic_DNA"/>
</dbReference>
<comment type="similarity">
    <text evidence="1 5 6">Belongs to the universal ribosomal protein uS2 family.</text>
</comment>
<dbReference type="InterPro" id="IPR018130">
    <property type="entry name" value="Ribosomal_uS2_CS"/>
</dbReference>
<proteinExistence type="inferred from homology"/>
<evidence type="ECO:0000256" key="5">
    <source>
        <dbReference type="HAMAP-Rule" id="MF_00291"/>
    </source>
</evidence>
<dbReference type="PRINTS" id="PR00395">
    <property type="entry name" value="RIBOSOMALS2"/>
</dbReference>
<evidence type="ECO:0000313" key="9">
    <source>
        <dbReference type="Proteomes" id="UP000228503"/>
    </source>
</evidence>
<organism evidence="8 9">
    <name type="scientific">Candidatus Roizmanbacteria bacterium CG_4_10_14_0_2_um_filter_39_13</name>
    <dbReference type="NCBI Taxonomy" id="1974825"/>
    <lineage>
        <taxon>Bacteria</taxon>
        <taxon>Candidatus Roizmaniibacteriota</taxon>
    </lineage>
</organism>
<comment type="caution">
    <text evidence="8">The sequence shown here is derived from an EMBL/GenBank/DDBJ whole genome shotgun (WGS) entry which is preliminary data.</text>
</comment>
<name>A0A2M7U029_9BACT</name>
<dbReference type="Proteomes" id="UP000228503">
    <property type="component" value="Unassembled WGS sequence"/>
</dbReference>
<dbReference type="GO" id="GO:0022627">
    <property type="term" value="C:cytosolic small ribosomal subunit"/>
    <property type="evidence" value="ECO:0007669"/>
    <property type="project" value="TreeGrafter"/>
</dbReference>
<dbReference type="InterPro" id="IPR023591">
    <property type="entry name" value="Ribosomal_uS2_flav_dom_sf"/>
</dbReference>
<evidence type="ECO:0000256" key="4">
    <source>
        <dbReference type="ARBA" id="ARBA00035256"/>
    </source>
</evidence>
<dbReference type="GO" id="GO:0003735">
    <property type="term" value="F:structural constituent of ribosome"/>
    <property type="evidence" value="ECO:0007669"/>
    <property type="project" value="InterPro"/>
</dbReference>
<dbReference type="NCBIfam" id="TIGR01011">
    <property type="entry name" value="rpsB_bact"/>
    <property type="match status" value="1"/>
</dbReference>
<dbReference type="SUPFAM" id="SSF52313">
    <property type="entry name" value="Ribosomal protein S2"/>
    <property type="match status" value="1"/>
</dbReference>
<dbReference type="PROSITE" id="PS00963">
    <property type="entry name" value="RIBOSOMAL_S2_2"/>
    <property type="match status" value="1"/>
</dbReference>
<keyword evidence="2 5" id="KW-0689">Ribosomal protein</keyword>
<dbReference type="Gene3D" id="1.10.287.610">
    <property type="entry name" value="Helix hairpin bin"/>
    <property type="match status" value="1"/>
</dbReference>
<dbReference type="GO" id="GO:0006412">
    <property type="term" value="P:translation"/>
    <property type="evidence" value="ECO:0007669"/>
    <property type="project" value="UniProtKB-UniRule"/>
</dbReference>
<dbReference type="Gene3D" id="3.40.50.10490">
    <property type="entry name" value="Glucose-6-phosphate isomerase like protein, domain 1"/>
    <property type="match status" value="1"/>
</dbReference>
<evidence type="ECO:0000256" key="3">
    <source>
        <dbReference type="ARBA" id="ARBA00023274"/>
    </source>
</evidence>
<dbReference type="AlphaFoldDB" id="A0A2M7U029"/>
<gene>
    <name evidence="5 8" type="primary">rpsB</name>
    <name evidence="8" type="ORF">COY16_02015</name>
</gene>
<feature type="region of interest" description="Disordered" evidence="7">
    <location>
        <begin position="234"/>
        <end position="262"/>
    </location>
</feature>
<dbReference type="Pfam" id="PF00318">
    <property type="entry name" value="Ribosomal_S2"/>
    <property type="match status" value="1"/>
</dbReference>
<evidence type="ECO:0000256" key="1">
    <source>
        <dbReference type="ARBA" id="ARBA00006242"/>
    </source>
</evidence>
<evidence type="ECO:0000256" key="2">
    <source>
        <dbReference type="ARBA" id="ARBA00022980"/>
    </source>
</evidence>
<evidence type="ECO:0000256" key="7">
    <source>
        <dbReference type="SAM" id="MobiDB-lite"/>
    </source>
</evidence>
<sequence length="262" mass="29500">MLMAKQNNMKNVEVLFEMGAHLGHNKSRLHPKARKNVYQIVNKTSIIDLTKTIKQLDAAKKYLAQIATDGKSILVVGTKKTASAFVKEYCASKNISYISSKWLPGLLTNYKMIMKNVKKLKDMREQITTGEAKVLVKHERTQMSKKIAKLERLFSGIELMDKRPECMVIVDIRKEKNAVKEAQEFNIPIVGIADTNADPNTIEYPVVANDDDSEVVKHIMTELLEEYSSNLNIAEPTAASKTSPKTEPKVAQPVEQKTEPKK</sequence>
<keyword evidence="3 5" id="KW-0687">Ribonucleoprotein</keyword>
<dbReference type="CDD" id="cd01425">
    <property type="entry name" value="RPS2"/>
    <property type="match status" value="1"/>
</dbReference>
<reference evidence="9" key="1">
    <citation type="submission" date="2017-09" db="EMBL/GenBank/DDBJ databases">
        <title>Depth-based differentiation of microbial function through sediment-hosted aquifers and enrichment of novel symbionts in the deep terrestrial subsurface.</title>
        <authorList>
            <person name="Probst A.J."/>
            <person name="Ladd B."/>
            <person name="Jarett J.K."/>
            <person name="Geller-Mcgrath D.E."/>
            <person name="Sieber C.M.K."/>
            <person name="Emerson J.B."/>
            <person name="Anantharaman K."/>
            <person name="Thomas B.C."/>
            <person name="Malmstrom R."/>
            <person name="Stieglmeier M."/>
            <person name="Klingl A."/>
            <person name="Woyke T."/>
            <person name="Ryan C.M."/>
            <person name="Banfield J.F."/>
        </authorList>
    </citation>
    <scope>NUCLEOTIDE SEQUENCE [LARGE SCALE GENOMIC DNA]</scope>
</reference>
<dbReference type="PANTHER" id="PTHR12534">
    <property type="entry name" value="30S RIBOSOMAL PROTEIN S2 PROKARYOTIC AND ORGANELLAR"/>
    <property type="match status" value="1"/>
</dbReference>
<evidence type="ECO:0000313" key="8">
    <source>
        <dbReference type="EMBL" id="PIZ63428.1"/>
    </source>
</evidence>
<protein>
    <recommendedName>
        <fullName evidence="4 5">Small ribosomal subunit protein uS2</fullName>
    </recommendedName>
</protein>
<dbReference type="InterPro" id="IPR001865">
    <property type="entry name" value="Ribosomal_uS2"/>
</dbReference>
<dbReference type="PANTHER" id="PTHR12534:SF0">
    <property type="entry name" value="SMALL RIBOSOMAL SUBUNIT PROTEIN US2M"/>
    <property type="match status" value="1"/>
</dbReference>